<comment type="subcellular location">
    <subcellularLocation>
        <location evidence="1">Nucleus inner membrane</location>
        <topology evidence="1">Multi-pass membrane protein</topology>
    </subcellularLocation>
</comment>
<dbReference type="PANTHER" id="PTHR28538:SF1">
    <property type="entry name" value="INTEGRAL INNER NUCLEAR MEMBRANE PROTEIN IMA1"/>
    <property type="match status" value="1"/>
</dbReference>
<evidence type="ECO:0000313" key="8">
    <source>
        <dbReference type="EMBL" id="PQK15045.1"/>
    </source>
</evidence>
<feature type="compositionally biased region" description="Gly residues" evidence="6">
    <location>
        <begin position="379"/>
        <end position="388"/>
    </location>
</feature>
<evidence type="ECO:0000256" key="6">
    <source>
        <dbReference type="SAM" id="MobiDB-lite"/>
    </source>
</evidence>
<dbReference type="Proteomes" id="UP000237441">
    <property type="component" value="Unassembled WGS sequence"/>
</dbReference>
<evidence type="ECO:0000259" key="7">
    <source>
        <dbReference type="Pfam" id="PF09779"/>
    </source>
</evidence>
<dbReference type="AlphaFoldDB" id="A0A2S7YFU2"/>
<evidence type="ECO:0000256" key="3">
    <source>
        <dbReference type="ARBA" id="ARBA00022989"/>
    </source>
</evidence>
<dbReference type="Pfam" id="PF09779">
    <property type="entry name" value="Ima1_N"/>
    <property type="match status" value="1"/>
</dbReference>
<sequence length="763" mass="84392">MRRIGRTKHLSCFYCGKQTGLKYDATITDFLCLSCDATNYLDQNGDITDPPVATEREAAPPSQYARPQPAASIEPDAVFCSTCLKNQRLFTASLAQYLPDDPSHPDYAELDRNYYRYRRNLERRYPQVCEACAGTVQDRIRQAGYTAKTDHLRRMMDKSRGRTAAAATTRRAGILDAVGVVGAWLWRAGLAAQLLWHLQHILRALERQDNGMYDPDDSGVVVKGLAATRMALAWLPDGDALIRASIAAAILSAWWNPHFVQFSRGFTRHLLGFTRWYSFQGLIVFFRILFRSVLSMQGGAAQSQSAQLSVHLATAGIMCFIYFIASRSIKVDTTPLFRPDDKPLTPRHSMTPIKRREQDAKTFSELFNEALDSTPQKGNGDGRGGGGAVSSLTATPGTPGSAFVPPSQLKMMQRGFNSTPLQPSSAAHADSGDEMDWSPSQPPHRAFRTDTTTATTAQNKDVLRPFGQSPTHDDSGSSNNQRPFWFKVPPAPTNPARQLRNPPNAPVLRKKPVKQDDVFFSSSRDSAKFRNRNSAAGDNDEDEAQASMTFRNPRFFAPEKPNDEANSLADLLSESFSLGNEQQGSGDGASRPLTASFSSSSSLSPFSKRHHSENNNIQQQQQQRRRQRRLPHQSQKQQSLTLMTLCALLPLWLLVCCFSFSMPYRTPLQGLVLVAAGVVALSSTHDGDAQPRQPQEQRLQRQPTLLDAGLSALSVVELAAVCWLGWETWTAGRDVQASDAYGAGILAMMLGHRAARRLLQGRE</sequence>
<feature type="region of interest" description="Disordered" evidence="6">
    <location>
        <begin position="46"/>
        <end position="68"/>
    </location>
</feature>
<dbReference type="EMBL" id="JRHA01000005">
    <property type="protein sequence ID" value="PQK15045.1"/>
    <property type="molecule type" value="Genomic_DNA"/>
</dbReference>
<evidence type="ECO:0000256" key="2">
    <source>
        <dbReference type="ARBA" id="ARBA00022692"/>
    </source>
</evidence>
<accession>A0A2S7YFU2</accession>
<dbReference type="GO" id="GO:0034992">
    <property type="term" value="C:microtubule organizing center attachment site"/>
    <property type="evidence" value="ECO:0007669"/>
    <property type="project" value="TreeGrafter"/>
</dbReference>
<feature type="region of interest" description="Disordered" evidence="6">
    <location>
        <begin position="578"/>
        <end position="635"/>
    </location>
</feature>
<feature type="region of interest" description="Disordered" evidence="6">
    <location>
        <begin position="337"/>
        <end position="356"/>
    </location>
</feature>
<dbReference type="InterPro" id="IPR018617">
    <property type="entry name" value="Ima1_N"/>
</dbReference>
<dbReference type="OrthoDB" id="5966927at2759"/>
<name>A0A2S7YFU2_BEABA</name>
<feature type="compositionally biased region" description="Low complexity" evidence="6">
    <location>
        <begin position="589"/>
        <end position="606"/>
    </location>
</feature>
<gene>
    <name evidence="8" type="ORF">BB8028_0005g05610</name>
</gene>
<evidence type="ECO:0000256" key="4">
    <source>
        <dbReference type="ARBA" id="ARBA00023136"/>
    </source>
</evidence>
<keyword evidence="5" id="KW-0539">Nucleus</keyword>
<dbReference type="GO" id="GO:0005637">
    <property type="term" value="C:nuclear inner membrane"/>
    <property type="evidence" value="ECO:0007669"/>
    <property type="project" value="UniProtKB-SubCell"/>
</dbReference>
<feature type="compositionally biased region" description="Polar residues" evidence="6">
    <location>
        <begin position="415"/>
        <end position="425"/>
    </location>
</feature>
<keyword evidence="4" id="KW-0472">Membrane</keyword>
<dbReference type="GO" id="GO:0034506">
    <property type="term" value="C:chromosome, centromeric core domain"/>
    <property type="evidence" value="ECO:0007669"/>
    <property type="project" value="TreeGrafter"/>
</dbReference>
<comment type="caution">
    <text evidence="8">The sequence shown here is derived from an EMBL/GenBank/DDBJ whole genome shotgun (WGS) entry which is preliminary data.</text>
</comment>
<evidence type="ECO:0000313" key="9">
    <source>
        <dbReference type="Proteomes" id="UP000237441"/>
    </source>
</evidence>
<feature type="region of interest" description="Disordered" evidence="6">
    <location>
        <begin position="371"/>
        <end position="544"/>
    </location>
</feature>
<dbReference type="GO" id="GO:0071765">
    <property type="term" value="P:nuclear inner membrane organization"/>
    <property type="evidence" value="ECO:0007669"/>
    <property type="project" value="InterPro"/>
</dbReference>
<dbReference type="GO" id="GO:0044732">
    <property type="term" value="C:mitotic spindle pole body"/>
    <property type="evidence" value="ECO:0007669"/>
    <property type="project" value="TreeGrafter"/>
</dbReference>
<reference evidence="8 9" key="1">
    <citation type="submission" date="2016-07" db="EMBL/GenBank/DDBJ databases">
        <title>Comparative genomics of the entomopathogenic fungus Beauveria bassiana.</title>
        <authorList>
            <person name="Valero Jimenez C.A."/>
            <person name="Zwaan B.J."/>
            <person name="Van Kan J.A."/>
            <person name="Takken W."/>
            <person name="Debets A.J."/>
            <person name="Schoustra S.E."/>
            <person name="Koenraadt C.J."/>
        </authorList>
    </citation>
    <scope>NUCLEOTIDE SEQUENCE [LARGE SCALE GENOMIC DNA]</scope>
    <source>
        <strain evidence="8 9">ARSEF 8028</strain>
    </source>
</reference>
<organism evidence="8 9">
    <name type="scientific">Beauveria bassiana</name>
    <name type="common">White muscardine disease fungus</name>
    <name type="synonym">Tritirachium shiotae</name>
    <dbReference type="NCBI Taxonomy" id="176275"/>
    <lineage>
        <taxon>Eukaryota</taxon>
        <taxon>Fungi</taxon>
        <taxon>Dikarya</taxon>
        <taxon>Ascomycota</taxon>
        <taxon>Pezizomycotina</taxon>
        <taxon>Sordariomycetes</taxon>
        <taxon>Hypocreomycetidae</taxon>
        <taxon>Hypocreales</taxon>
        <taxon>Cordycipitaceae</taxon>
        <taxon>Beauveria</taxon>
    </lineage>
</organism>
<keyword evidence="2" id="KW-0812">Transmembrane</keyword>
<feature type="domain" description="Ima1 N-terminal" evidence="7">
    <location>
        <begin position="10"/>
        <end position="136"/>
    </location>
</feature>
<evidence type="ECO:0000256" key="5">
    <source>
        <dbReference type="ARBA" id="ARBA00023242"/>
    </source>
</evidence>
<protein>
    <recommendedName>
        <fullName evidence="7">Ima1 N-terminal domain-containing protein</fullName>
    </recommendedName>
</protein>
<dbReference type="PANTHER" id="PTHR28538">
    <property type="entry name" value="INTEGRAL INNER NUCLEAR MEMBRANE PROTEIN IMA1"/>
    <property type="match status" value="1"/>
</dbReference>
<dbReference type="InterPro" id="IPR042321">
    <property type="entry name" value="Ima1"/>
</dbReference>
<evidence type="ECO:0000256" key="1">
    <source>
        <dbReference type="ARBA" id="ARBA00004473"/>
    </source>
</evidence>
<proteinExistence type="predicted"/>
<keyword evidence="3" id="KW-1133">Transmembrane helix</keyword>